<dbReference type="RefSeq" id="WP_015325273.1">
    <property type="nucleotide sequence ID" value="NC_019977.1"/>
</dbReference>
<evidence type="ECO:0000313" key="1">
    <source>
        <dbReference type="EMBL" id="AGB50108.1"/>
    </source>
</evidence>
<dbReference type="InterPro" id="IPR011777">
    <property type="entry name" value="Geranylgeranyl_Rdtase_fam"/>
</dbReference>
<dbReference type="STRING" id="867904.Metho_1933"/>
<dbReference type="Gene3D" id="3.30.9.10">
    <property type="entry name" value="D-Amino Acid Oxidase, subunit A, domain 2"/>
    <property type="match status" value="1"/>
</dbReference>
<sequence length="397" mass="42819">MQYDVIVVGGGPVGSTAARYAAQEGAKVLLIEENAVIGSPVGCTGLLSTRAVKECDAEPSEEFVLNSVRGACVHPPSEIPLPIDGGRTKAYVVSRKMFDRKLFRMAIDTGVDVMLRTRAVGMQRSNDVQTLSVLERGKQENIQAKVIIAADGVRSNMAKMAGLGNVQRIMPGIQIEAPYRSDDPDFVELFVGSRAPGLFAWTVPVDEHISRIGLATDTIDGPETYEYLQWLLQHNPHIRSRYGGGQTDMVFGGIPIGPLRRTYADGIMIAGDAAGQVKPTSGGGIYTGAVCAKIAAKVAVSLGDDASAGSLQQYEKKWKASIGKELSMGMRIHDFIKGLSDNELDELLGAMNTPLILDTITEYGDMDHPSVLIRKMLDPRRSAHMLKLFTAFAKAVL</sequence>
<protein>
    <submittedName>
        <fullName evidence="1">Geranylgeranyl reductase family protein</fullName>
    </submittedName>
</protein>
<dbReference type="PANTHER" id="PTHR42685">
    <property type="entry name" value="GERANYLGERANYL DIPHOSPHATE REDUCTASE"/>
    <property type="match status" value="1"/>
</dbReference>
<dbReference type="EMBL" id="CP003362">
    <property type="protein sequence ID" value="AGB50108.1"/>
    <property type="molecule type" value="Genomic_DNA"/>
</dbReference>
<proteinExistence type="predicted"/>
<dbReference type="GeneID" id="14406446"/>
<dbReference type="GO" id="GO:0016628">
    <property type="term" value="F:oxidoreductase activity, acting on the CH-CH group of donors, NAD or NADP as acceptor"/>
    <property type="evidence" value="ECO:0007669"/>
    <property type="project" value="InterPro"/>
</dbReference>
<dbReference type="OrthoDB" id="46008at2157"/>
<evidence type="ECO:0000313" key="2">
    <source>
        <dbReference type="Proteomes" id="UP000010866"/>
    </source>
</evidence>
<dbReference type="PRINTS" id="PR00420">
    <property type="entry name" value="RNGMNOXGNASE"/>
</dbReference>
<dbReference type="HOGENOM" id="CLU_024648_0_1_2"/>
<dbReference type="KEGG" id="mhz:Metho_1933"/>
<dbReference type="InterPro" id="IPR036188">
    <property type="entry name" value="FAD/NAD-bd_sf"/>
</dbReference>
<dbReference type="Proteomes" id="UP000010866">
    <property type="component" value="Chromosome"/>
</dbReference>
<dbReference type="InterPro" id="IPR050407">
    <property type="entry name" value="Geranylgeranyl_reductase"/>
</dbReference>
<name>L0L130_METHD</name>
<dbReference type="PANTHER" id="PTHR42685:SF18">
    <property type="entry name" value="DIGERANYLGERANYLGLYCEROPHOSPHOLIPID REDUCTASE"/>
    <property type="match status" value="1"/>
</dbReference>
<dbReference type="NCBIfam" id="TIGR02032">
    <property type="entry name" value="GG-red-SF"/>
    <property type="match status" value="1"/>
</dbReference>
<organism evidence="1 2">
    <name type="scientific">Methanomethylovorans hollandica (strain DSM 15978 / NBRC 107637 / DMS1)</name>
    <dbReference type="NCBI Taxonomy" id="867904"/>
    <lineage>
        <taxon>Archaea</taxon>
        <taxon>Methanobacteriati</taxon>
        <taxon>Methanobacteriota</taxon>
        <taxon>Stenosarchaea group</taxon>
        <taxon>Methanomicrobia</taxon>
        <taxon>Methanosarcinales</taxon>
        <taxon>Methanosarcinaceae</taxon>
        <taxon>Methanomethylovorans</taxon>
    </lineage>
</organism>
<dbReference type="AlphaFoldDB" id="L0L130"/>
<accession>L0L130</accession>
<keyword evidence="2" id="KW-1185">Reference proteome</keyword>
<reference evidence="2" key="1">
    <citation type="submission" date="2012-02" db="EMBL/GenBank/DDBJ databases">
        <title>Complete sequence of chromosome of Methanomethylovorans hollandica DSM 15978.</title>
        <authorList>
            <person name="Lucas S."/>
            <person name="Copeland A."/>
            <person name="Lapidus A."/>
            <person name="Glavina del Rio T."/>
            <person name="Dalin E."/>
            <person name="Tice H."/>
            <person name="Bruce D."/>
            <person name="Goodwin L."/>
            <person name="Pitluck S."/>
            <person name="Peters L."/>
            <person name="Mikhailova N."/>
            <person name="Held B."/>
            <person name="Kyrpides N."/>
            <person name="Mavromatis K."/>
            <person name="Ivanova N."/>
            <person name="Brettin T."/>
            <person name="Detter J.C."/>
            <person name="Han C."/>
            <person name="Larimer F."/>
            <person name="Land M."/>
            <person name="Hauser L."/>
            <person name="Markowitz V."/>
            <person name="Cheng J.-F."/>
            <person name="Hugenholtz P."/>
            <person name="Woyke T."/>
            <person name="Wu D."/>
            <person name="Spring S."/>
            <person name="Schroeder M."/>
            <person name="Brambilla E."/>
            <person name="Klenk H.-P."/>
            <person name="Eisen J.A."/>
        </authorList>
    </citation>
    <scope>NUCLEOTIDE SEQUENCE [LARGE SCALE GENOMIC DNA]</scope>
    <source>
        <strain evidence="2">DSM 15978 / NBRC 107637 / DMS1</strain>
    </source>
</reference>
<dbReference type="SUPFAM" id="SSF51905">
    <property type="entry name" value="FAD/NAD(P)-binding domain"/>
    <property type="match status" value="1"/>
</dbReference>
<dbReference type="Gene3D" id="3.50.50.60">
    <property type="entry name" value="FAD/NAD(P)-binding domain"/>
    <property type="match status" value="1"/>
</dbReference>
<dbReference type="Pfam" id="PF12831">
    <property type="entry name" value="FAD_oxidored"/>
    <property type="match status" value="1"/>
</dbReference>
<gene>
    <name evidence="1" type="ordered locus">Metho_1933</name>
</gene>